<dbReference type="SUPFAM" id="SSF53613">
    <property type="entry name" value="Ribokinase-like"/>
    <property type="match status" value="1"/>
</dbReference>
<sequence>GSVQVRRARRGPAWRRRRPGAARRAPTPPRPMPSPPASELLKQVPEVVITLGEAGSLYAARGADPVQVPAVRVEAVDTTAAGDTFVGALCVAYGEGRPMPEAMAWAAAASALAVQRPGASSSMPARDEIDALVQNHSEESA</sequence>
<dbReference type="GO" id="GO:0016301">
    <property type="term" value="F:kinase activity"/>
    <property type="evidence" value="ECO:0007669"/>
    <property type="project" value="UniProtKB-KW"/>
</dbReference>
<name>A0A6G4U4I8_9ACTN</name>
<evidence type="ECO:0000256" key="1">
    <source>
        <dbReference type="ARBA" id="ARBA00022679"/>
    </source>
</evidence>
<feature type="region of interest" description="Disordered" evidence="3">
    <location>
        <begin position="119"/>
        <end position="141"/>
    </location>
</feature>
<evidence type="ECO:0000313" key="6">
    <source>
        <dbReference type="Proteomes" id="UP000481583"/>
    </source>
</evidence>
<gene>
    <name evidence="5" type="ORF">G5C51_23825</name>
</gene>
<feature type="compositionally biased region" description="Basic residues" evidence="3">
    <location>
        <begin position="1"/>
        <end position="21"/>
    </location>
</feature>
<accession>A0A6G4U4I8</accession>
<feature type="non-terminal residue" evidence="5">
    <location>
        <position position="1"/>
    </location>
</feature>
<dbReference type="InterPro" id="IPR011611">
    <property type="entry name" value="PfkB_dom"/>
</dbReference>
<feature type="domain" description="Carbohydrate kinase PfkB" evidence="4">
    <location>
        <begin position="43"/>
        <end position="125"/>
    </location>
</feature>
<keyword evidence="6" id="KW-1185">Reference proteome</keyword>
<feature type="compositionally biased region" description="Pro residues" evidence="3">
    <location>
        <begin position="26"/>
        <end position="36"/>
    </location>
</feature>
<dbReference type="Pfam" id="PF00294">
    <property type="entry name" value="PfkB"/>
    <property type="match status" value="1"/>
</dbReference>
<dbReference type="Gene3D" id="3.40.1190.20">
    <property type="match status" value="1"/>
</dbReference>
<dbReference type="AlphaFoldDB" id="A0A6G4U4I8"/>
<proteinExistence type="predicted"/>
<comment type="caution">
    <text evidence="5">The sequence shown here is derived from an EMBL/GenBank/DDBJ whole genome shotgun (WGS) entry which is preliminary data.</text>
</comment>
<organism evidence="5 6">
    <name type="scientific">Streptomyces coryli</name>
    <dbReference type="NCBI Taxonomy" id="1128680"/>
    <lineage>
        <taxon>Bacteria</taxon>
        <taxon>Bacillati</taxon>
        <taxon>Actinomycetota</taxon>
        <taxon>Actinomycetes</taxon>
        <taxon>Kitasatosporales</taxon>
        <taxon>Streptomycetaceae</taxon>
        <taxon>Streptomyces</taxon>
    </lineage>
</organism>
<protein>
    <recommendedName>
        <fullName evidence="4">Carbohydrate kinase PfkB domain-containing protein</fullName>
    </recommendedName>
</protein>
<evidence type="ECO:0000256" key="2">
    <source>
        <dbReference type="ARBA" id="ARBA00022777"/>
    </source>
</evidence>
<evidence type="ECO:0000256" key="3">
    <source>
        <dbReference type="SAM" id="MobiDB-lite"/>
    </source>
</evidence>
<dbReference type="Proteomes" id="UP000481583">
    <property type="component" value="Unassembled WGS sequence"/>
</dbReference>
<feature type="region of interest" description="Disordered" evidence="3">
    <location>
        <begin position="1"/>
        <end position="39"/>
    </location>
</feature>
<keyword evidence="2" id="KW-0418">Kinase</keyword>
<dbReference type="InterPro" id="IPR029056">
    <property type="entry name" value="Ribokinase-like"/>
</dbReference>
<evidence type="ECO:0000259" key="4">
    <source>
        <dbReference type="Pfam" id="PF00294"/>
    </source>
</evidence>
<dbReference type="PANTHER" id="PTHR10584:SF166">
    <property type="entry name" value="RIBOKINASE"/>
    <property type="match status" value="1"/>
</dbReference>
<reference evidence="5 6" key="1">
    <citation type="submission" date="2020-02" db="EMBL/GenBank/DDBJ databases">
        <title>Whole-genome analyses of novel actinobacteria.</title>
        <authorList>
            <person name="Sahin N."/>
        </authorList>
    </citation>
    <scope>NUCLEOTIDE SEQUENCE [LARGE SCALE GENOMIC DNA]</scope>
    <source>
        <strain evidence="5 6">A7024</strain>
    </source>
</reference>
<dbReference type="EMBL" id="JAAKZV010000117">
    <property type="protein sequence ID" value="NGN66922.1"/>
    <property type="molecule type" value="Genomic_DNA"/>
</dbReference>
<keyword evidence="1" id="KW-0808">Transferase</keyword>
<dbReference type="PANTHER" id="PTHR10584">
    <property type="entry name" value="SUGAR KINASE"/>
    <property type="match status" value="1"/>
</dbReference>
<evidence type="ECO:0000313" key="5">
    <source>
        <dbReference type="EMBL" id="NGN66922.1"/>
    </source>
</evidence>